<dbReference type="Proteomes" id="UP000053890">
    <property type="component" value="Unassembled WGS sequence"/>
</dbReference>
<feature type="domain" description="BTB" evidence="2">
    <location>
        <begin position="223"/>
        <end position="271"/>
    </location>
</feature>
<gene>
    <name evidence="4" type="ORF">RHOBADRAFT_51754</name>
</gene>
<dbReference type="GO" id="GO:0030163">
    <property type="term" value="P:protein catabolic process"/>
    <property type="evidence" value="ECO:0007669"/>
    <property type="project" value="UniProtKB-ARBA"/>
</dbReference>
<dbReference type="GeneID" id="28976446"/>
<evidence type="ECO:0000313" key="4">
    <source>
        <dbReference type="EMBL" id="KPV76758.1"/>
    </source>
</evidence>
<feature type="region of interest" description="Disordered" evidence="1">
    <location>
        <begin position="272"/>
        <end position="511"/>
    </location>
</feature>
<dbReference type="InterPro" id="IPR000210">
    <property type="entry name" value="BTB/POZ_dom"/>
</dbReference>
<organism evidence="4 5">
    <name type="scientific">Rhodotorula graminis (strain WP1)</name>
    <dbReference type="NCBI Taxonomy" id="578459"/>
    <lineage>
        <taxon>Eukaryota</taxon>
        <taxon>Fungi</taxon>
        <taxon>Dikarya</taxon>
        <taxon>Basidiomycota</taxon>
        <taxon>Pucciniomycotina</taxon>
        <taxon>Microbotryomycetes</taxon>
        <taxon>Sporidiobolales</taxon>
        <taxon>Sporidiobolaceae</taxon>
        <taxon>Rhodotorula</taxon>
    </lineage>
</organism>
<dbReference type="STRING" id="578459.A0A194S7Q1"/>
<feature type="compositionally biased region" description="Gly residues" evidence="1">
    <location>
        <begin position="724"/>
        <end position="743"/>
    </location>
</feature>
<feature type="compositionally biased region" description="Acidic residues" evidence="1">
    <location>
        <begin position="309"/>
        <end position="341"/>
    </location>
</feature>
<feature type="compositionally biased region" description="Low complexity" evidence="1">
    <location>
        <begin position="480"/>
        <end position="491"/>
    </location>
</feature>
<dbReference type="Gene3D" id="2.60.210.10">
    <property type="entry name" value="Apoptosis, Tumor Necrosis Factor Receptor Associated Protein 2, Chain A"/>
    <property type="match status" value="1"/>
</dbReference>
<feature type="region of interest" description="Disordered" evidence="1">
    <location>
        <begin position="709"/>
        <end position="743"/>
    </location>
</feature>
<dbReference type="Gene3D" id="3.30.710.10">
    <property type="entry name" value="Potassium Channel Kv1.1, Chain A"/>
    <property type="match status" value="2"/>
</dbReference>
<protein>
    <recommendedName>
        <fullName evidence="6">BTB domain-containing protein</fullName>
    </recommendedName>
</protein>
<dbReference type="PANTHER" id="PTHR24413">
    <property type="entry name" value="SPECKLE-TYPE POZ PROTEIN"/>
    <property type="match status" value="1"/>
</dbReference>
<evidence type="ECO:0008006" key="6">
    <source>
        <dbReference type="Google" id="ProtNLM"/>
    </source>
</evidence>
<dbReference type="InterPro" id="IPR002083">
    <property type="entry name" value="MATH/TRAF_dom"/>
</dbReference>
<dbReference type="EMBL" id="KQ474075">
    <property type="protein sequence ID" value="KPV76758.1"/>
    <property type="molecule type" value="Genomic_DNA"/>
</dbReference>
<dbReference type="CDD" id="cd00121">
    <property type="entry name" value="MATH"/>
    <property type="match status" value="1"/>
</dbReference>
<feature type="compositionally biased region" description="Acidic residues" evidence="1">
    <location>
        <begin position="445"/>
        <end position="462"/>
    </location>
</feature>
<dbReference type="SUPFAM" id="SSF49599">
    <property type="entry name" value="TRAF domain-like"/>
    <property type="match status" value="1"/>
</dbReference>
<dbReference type="RefSeq" id="XP_018272807.1">
    <property type="nucleotide sequence ID" value="XM_018415998.1"/>
</dbReference>
<evidence type="ECO:0000259" key="2">
    <source>
        <dbReference type="PROSITE" id="PS50097"/>
    </source>
</evidence>
<evidence type="ECO:0000259" key="3">
    <source>
        <dbReference type="PROSITE" id="PS50144"/>
    </source>
</evidence>
<dbReference type="InterPro" id="IPR008974">
    <property type="entry name" value="TRAF-like"/>
</dbReference>
<sequence length="743" mass="80664">MASAASAARAVAAPSLDTSEFLETRSVQLEWKVSNLRQLFDQTKGDTKSKCIKSALFDQSRWQIFLYPNSGNDQYLSIYLSCEPTVAEKERALAEQPSLSANDGAHAHPGGKEKERVPWRRDGKYLFTFEVRSVDRRVTFKQLESEKPHTFWYRERNWGYASYLTRNAAFYNNPNTRAADALLIVCTIVSAPTLPSNPPLPHLLVPKTLIHAYASLFDDPDYSDVVFRIRPDRLDGGSGPRRREKRLYAAKKVLAGRSEYFDTMFSSAFSEATLTRPSTSRRDSRPTPTTTSTAPHPLRSSDRLLDAPSESDEDDLDESDDGCDEDDDSGIDESDEDDPSLDDDRAASTHEGSSPAARSLGATVALSTPPRPPPAQLAAASSSAAPAPLVNAHPAASPRRPEAPRRSRTSSMEEPSDDERSPPPPAASGDGTSSAQDPGAARGDGDEDDGEEDDDDEEEDEEPHDRPSTPRGGTSRFVDAPTSAPASPARAMRVEPRKAARQSTRGARGDDRPRFEVVVTDAAYSTFRALLHFLYTDSISFSPLASTYYIAKDHASSSGLPFPYASRRAFLAAQAPSPSPSLAVDGHAGGAGSVKSAQVGPASAKAIYRLADKMGLVELKERAYDHVVSSLTAQNIVYEVFGSFSSRFDEIRRVEVNFLLEKWNEVRAGPQMRKVFEYLRSPSRFPGFEDVWLDLVQNLEVRVPPPAALSPAGAGADTASHGACGSGRGGEGGEQSQGEGGRS</sequence>
<dbReference type="PROSITE" id="PS50097">
    <property type="entry name" value="BTB"/>
    <property type="match status" value="1"/>
</dbReference>
<reference evidence="4 5" key="1">
    <citation type="journal article" date="2015" name="Front. Microbiol.">
        <title>Genome sequence of the plant growth promoting endophytic yeast Rhodotorula graminis WP1.</title>
        <authorList>
            <person name="Firrincieli A."/>
            <person name="Otillar R."/>
            <person name="Salamov A."/>
            <person name="Schmutz J."/>
            <person name="Khan Z."/>
            <person name="Redman R.S."/>
            <person name="Fleck N.D."/>
            <person name="Lindquist E."/>
            <person name="Grigoriev I.V."/>
            <person name="Doty S.L."/>
        </authorList>
    </citation>
    <scope>NUCLEOTIDE SEQUENCE [LARGE SCALE GENOMIC DNA]</scope>
    <source>
        <strain evidence="4 5">WP1</strain>
    </source>
</reference>
<evidence type="ECO:0000256" key="1">
    <source>
        <dbReference type="SAM" id="MobiDB-lite"/>
    </source>
</evidence>
<feature type="compositionally biased region" description="Low complexity" evidence="1">
    <location>
        <begin position="376"/>
        <end position="398"/>
    </location>
</feature>
<dbReference type="SUPFAM" id="SSF54695">
    <property type="entry name" value="POZ domain"/>
    <property type="match status" value="1"/>
</dbReference>
<dbReference type="InterPro" id="IPR011333">
    <property type="entry name" value="SKP1/BTB/POZ_sf"/>
</dbReference>
<name>A0A194S7Q1_RHOGW</name>
<dbReference type="AlphaFoldDB" id="A0A194S7Q1"/>
<keyword evidence="5" id="KW-1185">Reference proteome</keyword>
<dbReference type="OMA" id="EAHNHSF"/>
<accession>A0A194S7Q1</accession>
<feature type="region of interest" description="Disordered" evidence="1">
    <location>
        <begin position="91"/>
        <end position="115"/>
    </location>
</feature>
<dbReference type="OrthoDB" id="6359816at2759"/>
<proteinExistence type="predicted"/>
<dbReference type="PROSITE" id="PS50144">
    <property type="entry name" value="MATH"/>
    <property type="match status" value="1"/>
</dbReference>
<evidence type="ECO:0000313" key="5">
    <source>
        <dbReference type="Proteomes" id="UP000053890"/>
    </source>
</evidence>
<feature type="domain" description="MATH" evidence="3">
    <location>
        <begin position="26"/>
        <end position="188"/>
    </location>
</feature>
<feature type="compositionally biased region" description="Low complexity" evidence="1">
    <location>
        <begin position="286"/>
        <end position="295"/>
    </location>
</feature>